<dbReference type="InterPro" id="IPR001128">
    <property type="entry name" value="Cyt_P450"/>
</dbReference>
<keyword evidence="8" id="KW-1185">Reference proteome</keyword>
<comment type="caution">
    <text evidence="7">The sequence shown here is derived from an EMBL/GenBank/DDBJ whole genome shotgun (WGS) entry which is preliminary data.</text>
</comment>
<evidence type="ECO:0000256" key="3">
    <source>
        <dbReference type="ARBA" id="ARBA00022723"/>
    </source>
</evidence>
<keyword evidence="3" id="KW-0479">Metal-binding</keyword>
<dbReference type="GO" id="GO:0008396">
    <property type="term" value="F:oxysterol 7-alpha-hydroxylase activity"/>
    <property type="evidence" value="ECO:0007669"/>
    <property type="project" value="TreeGrafter"/>
</dbReference>
<keyword evidence="6" id="KW-0472">Membrane</keyword>
<dbReference type="PRINTS" id="PR00465">
    <property type="entry name" value="EP450IV"/>
</dbReference>
<dbReference type="GO" id="GO:0005506">
    <property type="term" value="F:iron ion binding"/>
    <property type="evidence" value="ECO:0007669"/>
    <property type="project" value="InterPro"/>
</dbReference>
<evidence type="ECO:0000256" key="2">
    <source>
        <dbReference type="ARBA" id="ARBA00022617"/>
    </source>
</evidence>
<protein>
    <recommendedName>
        <fullName evidence="9">Cytochrome P450</fullName>
    </recommendedName>
</protein>
<sequence length="152" mass="17586">MLYKYYSTSIREPQTQQQKPVWNQQQHFSTSSVIGVGEEMDIDVTDVLALVLGLIIIMYFLFQPRNPNSPPFIRGWIPWFGAAFQFGKAPLKFIEQARNKYGPVFTVYILGNRFTFVTETEDVLEFLKSKETDLDEAVQQAIQRTGTEYSLM</sequence>
<name>A0A9D4AY53_9SAUR</name>
<evidence type="ECO:0000256" key="4">
    <source>
        <dbReference type="ARBA" id="ARBA00023004"/>
    </source>
</evidence>
<keyword evidence="5" id="KW-0443">Lipid metabolism</keyword>
<proteinExistence type="inferred from homology"/>
<dbReference type="InterPro" id="IPR036396">
    <property type="entry name" value="Cyt_P450_sf"/>
</dbReference>
<evidence type="ECO:0008006" key="9">
    <source>
        <dbReference type="Google" id="ProtNLM"/>
    </source>
</evidence>
<organism evidence="7 8">
    <name type="scientific">Mauremys mutica</name>
    <name type="common">yellowpond turtle</name>
    <dbReference type="NCBI Taxonomy" id="74926"/>
    <lineage>
        <taxon>Eukaryota</taxon>
        <taxon>Metazoa</taxon>
        <taxon>Chordata</taxon>
        <taxon>Craniata</taxon>
        <taxon>Vertebrata</taxon>
        <taxon>Euteleostomi</taxon>
        <taxon>Archelosauria</taxon>
        <taxon>Testudinata</taxon>
        <taxon>Testudines</taxon>
        <taxon>Cryptodira</taxon>
        <taxon>Durocryptodira</taxon>
        <taxon>Testudinoidea</taxon>
        <taxon>Geoemydidae</taxon>
        <taxon>Geoemydinae</taxon>
        <taxon>Mauremys</taxon>
    </lineage>
</organism>
<gene>
    <name evidence="7" type="ORF">KIL84_016864</name>
</gene>
<dbReference type="AlphaFoldDB" id="A0A9D4AY53"/>
<keyword evidence="4" id="KW-0408">Iron</keyword>
<dbReference type="Proteomes" id="UP000827986">
    <property type="component" value="Unassembled WGS sequence"/>
</dbReference>
<dbReference type="Gene3D" id="1.10.630.10">
    <property type="entry name" value="Cytochrome P450"/>
    <property type="match status" value="1"/>
</dbReference>
<dbReference type="PANTHER" id="PTHR24304">
    <property type="entry name" value="CYTOCHROME P450 FAMILY 7"/>
    <property type="match status" value="1"/>
</dbReference>
<evidence type="ECO:0000256" key="1">
    <source>
        <dbReference type="ARBA" id="ARBA00010617"/>
    </source>
</evidence>
<keyword evidence="5" id="KW-0753">Steroid metabolism</keyword>
<dbReference type="Pfam" id="PF00067">
    <property type="entry name" value="p450"/>
    <property type="match status" value="1"/>
</dbReference>
<dbReference type="InterPro" id="IPR050529">
    <property type="entry name" value="CYP450_sterol_14alpha_dmase"/>
</dbReference>
<comment type="similarity">
    <text evidence="1">Belongs to the cytochrome P450 family.</text>
</comment>
<dbReference type="GO" id="GO:0020037">
    <property type="term" value="F:heme binding"/>
    <property type="evidence" value="ECO:0007669"/>
    <property type="project" value="InterPro"/>
</dbReference>
<evidence type="ECO:0000256" key="5">
    <source>
        <dbReference type="ARBA" id="ARBA00023221"/>
    </source>
</evidence>
<dbReference type="GO" id="GO:0006699">
    <property type="term" value="P:bile acid biosynthetic process"/>
    <property type="evidence" value="ECO:0007669"/>
    <property type="project" value="TreeGrafter"/>
</dbReference>
<dbReference type="InterPro" id="IPR002403">
    <property type="entry name" value="Cyt_P450_E_grp-IV"/>
</dbReference>
<dbReference type="GO" id="GO:0042632">
    <property type="term" value="P:cholesterol homeostasis"/>
    <property type="evidence" value="ECO:0007669"/>
    <property type="project" value="TreeGrafter"/>
</dbReference>
<dbReference type="SUPFAM" id="SSF48264">
    <property type="entry name" value="Cytochrome P450"/>
    <property type="match status" value="1"/>
</dbReference>
<dbReference type="EMBL" id="JAHDVG010000482">
    <property type="protein sequence ID" value="KAH1173025.1"/>
    <property type="molecule type" value="Genomic_DNA"/>
</dbReference>
<keyword evidence="6" id="KW-0812">Transmembrane</keyword>
<reference evidence="7" key="1">
    <citation type="submission" date="2021-09" db="EMBL/GenBank/DDBJ databases">
        <title>The genome of Mauremys mutica provides insights into the evolution of semi-aquatic lifestyle.</title>
        <authorList>
            <person name="Gong S."/>
            <person name="Gao Y."/>
        </authorList>
    </citation>
    <scope>NUCLEOTIDE SEQUENCE</scope>
    <source>
        <strain evidence="7">MM-2020</strain>
        <tissue evidence="7">Muscle</tissue>
    </source>
</reference>
<dbReference type="PANTHER" id="PTHR24304:SF2">
    <property type="entry name" value="24-HYDROXYCHOLESTEROL 7-ALPHA-HYDROXYLASE"/>
    <property type="match status" value="1"/>
</dbReference>
<evidence type="ECO:0000256" key="6">
    <source>
        <dbReference type="SAM" id="Phobius"/>
    </source>
</evidence>
<evidence type="ECO:0000313" key="8">
    <source>
        <dbReference type="Proteomes" id="UP000827986"/>
    </source>
</evidence>
<keyword evidence="6" id="KW-1133">Transmembrane helix</keyword>
<keyword evidence="2" id="KW-0349">Heme</keyword>
<evidence type="ECO:0000313" key="7">
    <source>
        <dbReference type="EMBL" id="KAH1173025.1"/>
    </source>
</evidence>
<accession>A0A9D4AY53</accession>
<feature type="transmembrane region" description="Helical" evidence="6">
    <location>
        <begin position="44"/>
        <end position="62"/>
    </location>
</feature>